<dbReference type="RefSeq" id="WP_386767786.1">
    <property type="nucleotide sequence ID" value="NZ_JBHSTI010000008.1"/>
</dbReference>
<sequence length="58" mass="6072">MGYSFACADAGAPCPGSFATETKDELLQHLQMHTATAHPDLPNTPEAAAQVGALIKQF</sequence>
<proteinExistence type="predicted"/>
<evidence type="ECO:0000313" key="2">
    <source>
        <dbReference type="Proteomes" id="UP001596138"/>
    </source>
</evidence>
<keyword evidence="2" id="KW-1185">Reference proteome</keyword>
<accession>A0ABW1T2U2</accession>
<reference evidence="2" key="1">
    <citation type="journal article" date="2019" name="Int. J. Syst. Evol. Microbiol.">
        <title>The Global Catalogue of Microorganisms (GCM) 10K type strain sequencing project: providing services to taxonomists for standard genome sequencing and annotation.</title>
        <authorList>
            <consortium name="The Broad Institute Genomics Platform"/>
            <consortium name="The Broad Institute Genome Sequencing Center for Infectious Disease"/>
            <person name="Wu L."/>
            <person name="Ma J."/>
        </authorList>
    </citation>
    <scope>NUCLEOTIDE SEQUENCE [LARGE SCALE GENOMIC DNA]</scope>
    <source>
        <strain evidence="2">CGMCC 4.7317</strain>
    </source>
</reference>
<dbReference type="Pfam" id="PF06348">
    <property type="entry name" value="DUF1059"/>
    <property type="match status" value="1"/>
</dbReference>
<comment type="caution">
    <text evidence="1">The sequence shown here is derived from an EMBL/GenBank/DDBJ whole genome shotgun (WGS) entry which is preliminary data.</text>
</comment>
<evidence type="ECO:0000313" key="1">
    <source>
        <dbReference type="EMBL" id="MFC6239051.1"/>
    </source>
</evidence>
<protein>
    <submittedName>
        <fullName evidence="1">DUF1059 domain-containing protein</fullName>
    </submittedName>
</protein>
<name>A0ABW1T2U2_9ACTN</name>
<dbReference type="EMBL" id="JBHSTI010000008">
    <property type="protein sequence ID" value="MFC6239051.1"/>
    <property type="molecule type" value="Genomic_DNA"/>
</dbReference>
<dbReference type="Proteomes" id="UP001596138">
    <property type="component" value="Unassembled WGS sequence"/>
</dbReference>
<dbReference type="InterPro" id="IPR009409">
    <property type="entry name" value="DUF1059"/>
</dbReference>
<organism evidence="1 2">
    <name type="scientific">Longivirga aurantiaca</name>
    <dbReference type="NCBI Taxonomy" id="1837743"/>
    <lineage>
        <taxon>Bacteria</taxon>
        <taxon>Bacillati</taxon>
        <taxon>Actinomycetota</taxon>
        <taxon>Actinomycetes</taxon>
        <taxon>Sporichthyales</taxon>
        <taxon>Sporichthyaceae</taxon>
        <taxon>Longivirga</taxon>
    </lineage>
</organism>
<gene>
    <name evidence="1" type="ORF">ACFQGU_14290</name>
</gene>